<reference evidence="2 3" key="1">
    <citation type="submission" date="2018-05" db="EMBL/GenBank/DDBJ databases">
        <title>Zavarzinia sp. HR-AS.</title>
        <authorList>
            <person name="Lee Y."/>
            <person name="Jeon C.O."/>
        </authorList>
    </citation>
    <scope>NUCLEOTIDE SEQUENCE [LARGE SCALE GENOMIC DNA]</scope>
    <source>
        <strain evidence="2 3">HR-AS</strain>
    </source>
</reference>
<accession>A0A317E2G5</accession>
<comment type="caution">
    <text evidence="2">The sequence shown here is derived from an EMBL/GenBank/DDBJ whole genome shotgun (WGS) entry which is preliminary data.</text>
</comment>
<evidence type="ECO:0000313" key="2">
    <source>
        <dbReference type="EMBL" id="PWR21189.1"/>
    </source>
</evidence>
<name>A0A317E2G5_9PROT</name>
<dbReference type="AlphaFoldDB" id="A0A317E2G5"/>
<proteinExistence type="predicted"/>
<evidence type="ECO:0000256" key="1">
    <source>
        <dbReference type="SAM" id="MobiDB-lite"/>
    </source>
</evidence>
<feature type="region of interest" description="Disordered" evidence="1">
    <location>
        <begin position="193"/>
        <end position="219"/>
    </location>
</feature>
<dbReference type="Proteomes" id="UP000245461">
    <property type="component" value="Unassembled WGS sequence"/>
</dbReference>
<dbReference type="EMBL" id="QGLE01000008">
    <property type="protein sequence ID" value="PWR21189.1"/>
    <property type="molecule type" value="Genomic_DNA"/>
</dbReference>
<sequence>MLGAIGYDLTTERIAQAHAAVAPAPSRPAGEVSNEGVERLVVIPLQPGNDARRPIRSSDGGPGIERMREEMGSAVRLIALAPSTDKGPEGAAYVDIPPAVARKLAGGLARITLWTRADRKQPSAEFGMALSVDGSFPGWLRFPTGPATYESYSFVVPVPASAAGKPLRVLIAPDTKGGNGAISASHMIVDRILKPGEPEPSTEGAPVSPATADQPVTAQ</sequence>
<organism evidence="2 3">
    <name type="scientific">Zavarzinia aquatilis</name>
    <dbReference type="NCBI Taxonomy" id="2211142"/>
    <lineage>
        <taxon>Bacteria</taxon>
        <taxon>Pseudomonadati</taxon>
        <taxon>Pseudomonadota</taxon>
        <taxon>Alphaproteobacteria</taxon>
        <taxon>Rhodospirillales</taxon>
        <taxon>Zavarziniaceae</taxon>
        <taxon>Zavarzinia</taxon>
    </lineage>
</organism>
<protein>
    <submittedName>
        <fullName evidence="2">Uncharacterized protein</fullName>
    </submittedName>
</protein>
<keyword evidence="3" id="KW-1185">Reference proteome</keyword>
<evidence type="ECO:0000313" key="3">
    <source>
        <dbReference type="Proteomes" id="UP000245461"/>
    </source>
</evidence>
<gene>
    <name evidence="2" type="ORF">DKG74_14375</name>
</gene>